<evidence type="ECO:0000256" key="7">
    <source>
        <dbReference type="ARBA" id="ARBA00023136"/>
    </source>
</evidence>
<feature type="transmembrane region" description="Helical" evidence="8">
    <location>
        <begin position="9"/>
        <end position="28"/>
    </location>
</feature>
<comment type="similarity">
    <text evidence="2 8">Belongs to the major facilitator superfamily. Bcr/CmlA family.</text>
</comment>
<comment type="subcellular location">
    <subcellularLocation>
        <location evidence="8">Cell inner membrane</location>
        <topology evidence="8">Multi-pass membrane protein</topology>
    </subcellularLocation>
    <subcellularLocation>
        <location evidence="1">Cell membrane</location>
        <topology evidence="1">Multi-pass membrane protein</topology>
    </subcellularLocation>
</comment>
<feature type="transmembrane region" description="Helical" evidence="8">
    <location>
        <begin position="367"/>
        <end position="389"/>
    </location>
</feature>
<dbReference type="InterPro" id="IPR020846">
    <property type="entry name" value="MFS_dom"/>
</dbReference>
<name>A0AA42C4L2_9GAMM</name>
<dbReference type="SUPFAM" id="SSF103473">
    <property type="entry name" value="MFS general substrate transporter"/>
    <property type="match status" value="1"/>
</dbReference>
<feature type="transmembrane region" description="Helical" evidence="8">
    <location>
        <begin position="341"/>
        <end position="361"/>
    </location>
</feature>
<dbReference type="PANTHER" id="PTHR23502">
    <property type="entry name" value="MAJOR FACILITATOR SUPERFAMILY"/>
    <property type="match status" value="1"/>
</dbReference>
<feature type="transmembrane region" description="Helical" evidence="8">
    <location>
        <begin position="133"/>
        <end position="158"/>
    </location>
</feature>
<proteinExistence type="inferred from homology"/>
<organism evidence="10 13">
    <name type="scientific">Brenneria izbisi</name>
    <dbReference type="NCBI Taxonomy" id="2939450"/>
    <lineage>
        <taxon>Bacteria</taxon>
        <taxon>Pseudomonadati</taxon>
        <taxon>Pseudomonadota</taxon>
        <taxon>Gammaproteobacteria</taxon>
        <taxon>Enterobacterales</taxon>
        <taxon>Pectobacteriaceae</taxon>
        <taxon>Brenneria</taxon>
    </lineage>
</organism>
<evidence type="ECO:0000313" key="10">
    <source>
        <dbReference type="EMBL" id="MCV9880160.1"/>
    </source>
</evidence>
<feature type="transmembrane region" description="Helical" evidence="8">
    <location>
        <begin position="306"/>
        <end position="329"/>
    </location>
</feature>
<dbReference type="InterPro" id="IPR036259">
    <property type="entry name" value="MFS_trans_sf"/>
</dbReference>
<dbReference type="Gene3D" id="1.20.1720.10">
    <property type="entry name" value="Multidrug resistance protein D"/>
    <property type="match status" value="1"/>
</dbReference>
<dbReference type="PROSITE" id="PS50850">
    <property type="entry name" value="MFS"/>
    <property type="match status" value="1"/>
</dbReference>
<feature type="transmembrane region" description="Helical" evidence="8">
    <location>
        <begin position="282"/>
        <end position="300"/>
    </location>
</feature>
<feature type="transmembrane region" description="Helical" evidence="8">
    <location>
        <begin position="245"/>
        <end position="270"/>
    </location>
</feature>
<keyword evidence="12" id="KW-1185">Reference proteome</keyword>
<evidence type="ECO:0000256" key="5">
    <source>
        <dbReference type="ARBA" id="ARBA00022692"/>
    </source>
</evidence>
<keyword evidence="8" id="KW-0997">Cell inner membrane</keyword>
<keyword evidence="7 8" id="KW-0472">Membrane</keyword>
<dbReference type="GO" id="GO:1990961">
    <property type="term" value="P:xenobiotic detoxification by transmembrane export across the plasma membrane"/>
    <property type="evidence" value="ECO:0007669"/>
    <property type="project" value="InterPro"/>
</dbReference>
<feature type="transmembrane region" description="Helical" evidence="8">
    <location>
        <begin position="212"/>
        <end position="233"/>
    </location>
</feature>
<dbReference type="AlphaFoldDB" id="A0AA42C4L2"/>
<evidence type="ECO:0000313" key="11">
    <source>
        <dbReference type="EMBL" id="MCV9883564.1"/>
    </source>
</evidence>
<evidence type="ECO:0000313" key="12">
    <source>
        <dbReference type="Proteomes" id="UP001165568"/>
    </source>
</evidence>
<dbReference type="CDD" id="cd17320">
    <property type="entry name" value="MFS_MdfA_MDR_like"/>
    <property type="match status" value="1"/>
</dbReference>
<evidence type="ECO:0000313" key="13">
    <source>
        <dbReference type="Proteomes" id="UP001165569"/>
    </source>
</evidence>
<keyword evidence="3 8" id="KW-0813">Transport</keyword>
<evidence type="ECO:0000256" key="8">
    <source>
        <dbReference type="RuleBase" id="RU365088"/>
    </source>
</evidence>
<protein>
    <recommendedName>
        <fullName evidence="8">Bcr/CflA family efflux transporter</fullName>
    </recommendedName>
</protein>
<evidence type="ECO:0000256" key="1">
    <source>
        <dbReference type="ARBA" id="ARBA00004651"/>
    </source>
</evidence>
<feature type="transmembrane region" description="Helical" evidence="8">
    <location>
        <begin position="75"/>
        <end position="94"/>
    </location>
</feature>
<keyword evidence="5 8" id="KW-0812">Transmembrane</keyword>
<keyword evidence="4" id="KW-1003">Cell membrane</keyword>
<dbReference type="GO" id="GO:0005886">
    <property type="term" value="C:plasma membrane"/>
    <property type="evidence" value="ECO:0007669"/>
    <property type="project" value="UniProtKB-SubCell"/>
</dbReference>
<feature type="transmembrane region" description="Helical" evidence="8">
    <location>
        <begin position="164"/>
        <end position="183"/>
    </location>
</feature>
<evidence type="ECO:0000256" key="4">
    <source>
        <dbReference type="ARBA" id="ARBA00022475"/>
    </source>
</evidence>
<dbReference type="Proteomes" id="UP001165568">
    <property type="component" value="Unassembled WGS sequence"/>
</dbReference>
<evidence type="ECO:0000256" key="2">
    <source>
        <dbReference type="ARBA" id="ARBA00006236"/>
    </source>
</evidence>
<dbReference type="NCBIfam" id="TIGR00710">
    <property type="entry name" value="efflux_Bcr_CflA"/>
    <property type="match status" value="1"/>
</dbReference>
<gene>
    <name evidence="10" type="ORF">NC803_15025</name>
    <name evidence="11" type="ORF">NC856_14940</name>
</gene>
<evidence type="ECO:0000256" key="6">
    <source>
        <dbReference type="ARBA" id="ARBA00022989"/>
    </source>
</evidence>
<dbReference type="EMBL" id="JAMPJT010000013">
    <property type="protein sequence ID" value="MCV9880160.1"/>
    <property type="molecule type" value="Genomic_DNA"/>
</dbReference>
<sequence length="397" mass="41764">MKLSIRTNYIINLGLLAAFGPLCTDLYLPALPHLSTELNISTSTAQLTLTASLFGLGIGQLLFGPISDQVGRRRPLLLSLALFIIASVWCMFAPTAMQLILARFLQGVAGAGGAVLSRSIARDLYNGHELTTFFAMLMMVNGLAPIIAPVLGSVLLSVMDWRGLFAVLTAVGVILLVMTRLNIRESLPQGKRNPGSFGAMFGSIGSVIRHKVFIGFCLTQALMLAGLFAYIGASPFVLQRIYNMSPLGFSLCFAINGIGLIIAAQLAALLSKKYGEFTLLKGALIFAGMISSALLLAGIIGAPLPVFLVILFFAIACNSAICTAASSLAMQTQNSNAGGSASAVLGVTMFTFGGISVPLSGIGGTSVFTMTLTLWAAYMLAILAFFFIAGKKQPEGR</sequence>
<accession>A0AA42C4L2</accession>
<dbReference type="RefSeq" id="WP_264091241.1">
    <property type="nucleotide sequence ID" value="NZ_JAMPJT010000013.1"/>
</dbReference>
<dbReference type="Proteomes" id="UP001165569">
    <property type="component" value="Unassembled WGS sequence"/>
</dbReference>
<dbReference type="PANTHER" id="PTHR23502:SF132">
    <property type="entry name" value="POLYAMINE TRANSPORTER 2-RELATED"/>
    <property type="match status" value="1"/>
</dbReference>
<evidence type="ECO:0000259" key="9">
    <source>
        <dbReference type="PROSITE" id="PS50850"/>
    </source>
</evidence>
<feature type="transmembrane region" description="Helical" evidence="8">
    <location>
        <begin position="100"/>
        <end position="121"/>
    </location>
</feature>
<dbReference type="EMBL" id="JAMPJU010000013">
    <property type="protein sequence ID" value="MCV9883564.1"/>
    <property type="molecule type" value="Genomic_DNA"/>
</dbReference>
<keyword evidence="6 8" id="KW-1133">Transmembrane helix</keyword>
<dbReference type="InterPro" id="IPR004812">
    <property type="entry name" value="Efflux_drug-R_Bcr/CmlA"/>
</dbReference>
<dbReference type="Pfam" id="PF07690">
    <property type="entry name" value="MFS_1"/>
    <property type="match status" value="1"/>
</dbReference>
<dbReference type="GO" id="GO:0042910">
    <property type="term" value="F:xenobiotic transmembrane transporter activity"/>
    <property type="evidence" value="ECO:0007669"/>
    <property type="project" value="InterPro"/>
</dbReference>
<feature type="transmembrane region" description="Helical" evidence="8">
    <location>
        <begin position="40"/>
        <end position="63"/>
    </location>
</feature>
<dbReference type="InterPro" id="IPR011701">
    <property type="entry name" value="MFS"/>
</dbReference>
<feature type="domain" description="Major facilitator superfamily (MFS) profile" evidence="9">
    <location>
        <begin position="1"/>
        <end position="393"/>
    </location>
</feature>
<comment type="caution">
    <text evidence="10">The sequence shown here is derived from an EMBL/GenBank/DDBJ whole genome shotgun (WGS) entry which is preliminary data.</text>
</comment>
<evidence type="ECO:0000256" key="3">
    <source>
        <dbReference type="ARBA" id="ARBA00022448"/>
    </source>
</evidence>
<reference evidence="10" key="1">
    <citation type="submission" date="2022-04" db="EMBL/GenBank/DDBJ databases">
        <title>Brenneria sp. isolated from walnut trees in Serbia.</title>
        <authorList>
            <person name="Gasic K."/>
            <person name="Zlatkovic N."/>
            <person name="Kuzmanovic N."/>
        </authorList>
    </citation>
    <scope>NUCLEOTIDE SEQUENCE</scope>
    <source>
        <strain evidence="11">KBI 423</strain>
        <strain evidence="10">KBI 447</strain>
    </source>
</reference>